<proteinExistence type="predicted"/>
<comment type="caution">
    <text evidence="1">The sequence shown here is derived from an EMBL/GenBank/DDBJ whole genome shotgun (WGS) entry which is preliminary data.</text>
</comment>
<reference evidence="1 2" key="1">
    <citation type="journal article" date="2023" name="Science">
        <title>Complex scaffold remodeling in plant triterpene biosynthesis.</title>
        <authorList>
            <person name="De La Pena R."/>
            <person name="Hodgson H."/>
            <person name="Liu J.C."/>
            <person name="Stephenson M.J."/>
            <person name="Martin A.C."/>
            <person name="Owen C."/>
            <person name="Harkess A."/>
            <person name="Leebens-Mack J."/>
            <person name="Jimenez L.E."/>
            <person name="Osbourn A."/>
            <person name="Sattely E.S."/>
        </authorList>
    </citation>
    <scope>NUCLEOTIDE SEQUENCE [LARGE SCALE GENOMIC DNA]</scope>
    <source>
        <strain evidence="2">cv. JPN11</strain>
        <tissue evidence="1">Leaf</tissue>
    </source>
</reference>
<evidence type="ECO:0000313" key="2">
    <source>
        <dbReference type="Proteomes" id="UP001164539"/>
    </source>
</evidence>
<name>A0ACC1X038_MELAZ</name>
<gene>
    <name evidence="1" type="ORF">OWV82_021669</name>
</gene>
<dbReference type="Proteomes" id="UP001164539">
    <property type="component" value="Chromosome 12"/>
</dbReference>
<keyword evidence="2" id="KW-1185">Reference proteome</keyword>
<accession>A0ACC1X038</accession>
<dbReference type="EMBL" id="CM051405">
    <property type="protein sequence ID" value="KAJ4704815.1"/>
    <property type="molecule type" value="Genomic_DNA"/>
</dbReference>
<evidence type="ECO:0000313" key="1">
    <source>
        <dbReference type="EMBL" id="KAJ4704815.1"/>
    </source>
</evidence>
<organism evidence="1 2">
    <name type="scientific">Melia azedarach</name>
    <name type="common">Chinaberry tree</name>
    <dbReference type="NCBI Taxonomy" id="155640"/>
    <lineage>
        <taxon>Eukaryota</taxon>
        <taxon>Viridiplantae</taxon>
        <taxon>Streptophyta</taxon>
        <taxon>Embryophyta</taxon>
        <taxon>Tracheophyta</taxon>
        <taxon>Spermatophyta</taxon>
        <taxon>Magnoliopsida</taxon>
        <taxon>eudicotyledons</taxon>
        <taxon>Gunneridae</taxon>
        <taxon>Pentapetalae</taxon>
        <taxon>rosids</taxon>
        <taxon>malvids</taxon>
        <taxon>Sapindales</taxon>
        <taxon>Meliaceae</taxon>
        <taxon>Melia</taxon>
    </lineage>
</organism>
<protein>
    <submittedName>
        <fullName evidence="1">Disease resistance protein</fullName>
    </submittedName>
</protein>
<sequence length="199" mass="22620">MNELRVIDFDRINLLSLPSSFGYLINLSTLCLDDCLLGDITVIGELKNLEILSFSRSNIELLPGEIGQLIQLKLLDLSKCSKLKVITPNVISSLCLLEELYLDDSFVQWEDGLSNQDQSNTTLSELNQLSHLTTWNICIPDAQIMPQDLFFQQLTRYRILIGDAWSWSYSSAALRTLKLKLNHSNYLGYGMKMLLKISI</sequence>